<dbReference type="PANTHER" id="PTHR11819:SF195">
    <property type="entry name" value="SODIUM_GLUCOSE COTRANSPORTER 4"/>
    <property type="match status" value="1"/>
</dbReference>
<feature type="transmembrane region" description="Helical" evidence="7">
    <location>
        <begin position="468"/>
        <end position="486"/>
    </location>
</feature>
<sequence length="586" mass="63459">MGVESFALAPLDYLAIGAFFATLSIVGYWAGRGEQASSTEYFLAGKKLPWYVVGGSFIASNISSDHFIGMIGSAVVFGISVSMLEWGNVITFSLLIWFFIPFLLSAKVFTTPEYLELRFNAALRQIFAVVTVISNVVAFLAAVLYGGALALSSLFGWDPWFAVITLGIVSGIWAIYGGLSSVAWTDLLTVAVMIVGGLTVTILGLDALAGDGGSLIDGFRIMIERNQATHGQWAEAVAVNTDHLAGGDADAYDRMSLFQAATHPIVPAISLIPFILSVGVWYNVLNQFMIQRVLGARSEYDARMGIVFAGWIKVIMPLITVVPGMILFALHPEILLGPWDQVKPEADKGYVRLIQSLVPVGLRGLLLAALFGAIQSTVNSVLNSTSTIVTLDIYKRMFRPQASDRDLVRVGVVSSIIILAISILLGGFVGRLGGSLFEYIQSLYAFFAPPFAAVFVLGILWRRINGTGALVTIISGFGLGIAIKLYMSLAATPPAWLVPYANQASINWFFCLAVCSCVSLLTAPPRAEQVTDQLTFNWHKMNLWKGLGDRWYTSVVTWWGLFIVTVVALFIVFSGFVLPSLALPSL</sequence>
<feature type="transmembrane region" description="Helical" evidence="7">
    <location>
        <begin position="86"/>
        <end position="105"/>
    </location>
</feature>
<evidence type="ECO:0000256" key="5">
    <source>
        <dbReference type="ARBA" id="ARBA00023136"/>
    </source>
</evidence>
<keyword evidence="3 7" id="KW-0812">Transmembrane</keyword>
<dbReference type="RefSeq" id="WP_146409780.1">
    <property type="nucleotide sequence ID" value="NZ_SJPU01000005.1"/>
</dbReference>
<dbReference type="PROSITE" id="PS50283">
    <property type="entry name" value="NA_SOLUT_SYMP_3"/>
    <property type="match status" value="1"/>
</dbReference>
<keyword evidence="9" id="KW-1185">Reference proteome</keyword>
<feature type="transmembrane region" description="Helical" evidence="7">
    <location>
        <begin position="506"/>
        <end position="523"/>
    </location>
</feature>
<evidence type="ECO:0000256" key="1">
    <source>
        <dbReference type="ARBA" id="ARBA00004141"/>
    </source>
</evidence>
<feature type="transmembrane region" description="Helical" evidence="7">
    <location>
        <begin position="551"/>
        <end position="578"/>
    </location>
</feature>
<feature type="transmembrane region" description="Helical" evidence="7">
    <location>
        <begin position="407"/>
        <end position="430"/>
    </location>
</feature>
<dbReference type="GO" id="GO:0005886">
    <property type="term" value="C:plasma membrane"/>
    <property type="evidence" value="ECO:0007669"/>
    <property type="project" value="TreeGrafter"/>
</dbReference>
<feature type="transmembrane region" description="Helical" evidence="7">
    <location>
        <begin position="6"/>
        <end position="29"/>
    </location>
</feature>
<evidence type="ECO:0000256" key="3">
    <source>
        <dbReference type="ARBA" id="ARBA00022692"/>
    </source>
</evidence>
<keyword evidence="5 7" id="KW-0472">Membrane</keyword>
<evidence type="ECO:0000256" key="4">
    <source>
        <dbReference type="ARBA" id="ARBA00022989"/>
    </source>
</evidence>
<feature type="transmembrane region" description="Helical" evidence="7">
    <location>
        <begin position="50"/>
        <end position="80"/>
    </location>
</feature>
<dbReference type="EMBL" id="SJPU01000005">
    <property type="protein sequence ID" value="TWU10000.1"/>
    <property type="molecule type" value="Genomic_DNA"/>
</dbReference>
<evidence type="ECO:0000313" key="9">
    <source>
        <dbReference type="Proteomes" id="UP000319908"/>
    </source>
</evidence>
<evidence type="ECO:0000256" key="2">
    <source>
        <dbReference type="ARBA" id="ARBA00006434"/>
    </source>
</evidence>
<feature type="transmembrane region" description="Helical" evidence="7">
    <location>
        <begin position="126"/>
        <end position="148"/>
    </location>
</feature>
<evidence type="ECO:0000313" key="8">
    <source>
        <dbReference type="EMBL" id="TWU10000.1"/>
    </source>
</evidence>
<reference evidence="8 9" key="1">
    <citation type="journal article" date="2020" name="Antonie Van Leeuwenhoek">
        <title>Rhodopirellula heiligendammensis sp. nov., Rhodopirellula pilleata sp. nov., and Rhodopirellula solitaria sp. nov. isolated from natural or artificial marine surfaces in Northern Germany and California, USA, and emended description of the genus Rhodopirellula.</title>
        <authorList>
            <person name="Kallscheuer N."/>
            <person name="Wiegand S."/>
            <person name="Jogler M."/>
            <person name="Boedeker C."/>
            <person name="Peeters S.H."/>
            <person name="Rast P."/>
            <person name="Heuer A."/>
            <person name="Jetten M.S.M."/>
            <person name="Rohde M."/>
            <person name="Jogler C."/>
        </authorList>
    </citation>
    <scope>NUCLEOTIDE SEQUENCE [LARGE SCALE GENOMIC DNA]</scope>
    <source>
        <strain evidence="8 9">Poly21</strain>
    </source>
</reference>
<proteinExistence type="inferred from homology"/>
<dbReference type="Proteomes" id="UP000319908">
    <property type="component" value="Unassembled WGS sequence"/>
</dbReference>
<dbReference type="GO" id="GO:0005412">
    <property type="term" value="F:D-glucose:sodium symporter activity"/>
    <property type="evidence" value="ECO:0007669"/>
    <property type="project" value="TreeGrafter"/>
</dbReference>
<dbReference type="OrthoDB" id="9814523at2"/>
<comment type="caution">
    <text evidence="8">The sequence shown here is derived from an EMBL/GenBank/DDBJ whole genome shotgun (WGS) entry which is preliminary data.</text>
</comment>
<dbReference type="Gene3D" id="1.20.1730.10">
    <property type="entry name" value="Sodium/glucose cotransporter"/>
    <property type="match status" value="1"/>
</dbReference>
<keyword evidence="4 7" id="KW-1133">Transmembrane helix</keyword>
<name>A0A5C6BDF7_9BACT</name>
<gene>
    <name evidence="8" type="primary">sglT_8</name>
    <name evidence="8" type="ORF">Poly21_53330</name>
</gene>
<dbReference type="PANTHER" id="PTHR11819">
    <property type="entry name" value="SOLUTE CARRIER FAMILY 5"/>
    <property type="match status" value="1"/>
</dbReference>
<evidence type="ECO:0000256" key="6">
    <source>
        <dbReference type="RuleBase" id="RU362091"/>
    </source>
</evidence>
<feature type="transmembrane region" description="Helical" evidence="7">
    <location>
        <begin position="442"/>
        <end position="461"/>
    </location>
</feature>
<feature type="transmembrane region" description="Helical" evidence="7">
    <location>
        <begin position="306"/>
        <end position="330"/>
    </location>
</feature>
<comment type="similarity">
    <text evidence="2 6">Belongs to the sodium:solute symporter (SSF) (TC 2.A.21) family.</text>
</comment>
<feature type="transmembrane region" description="Helical" evidence="7">
    <location>
        <begin position="160"/>
        <end position="179"/>
    </location>
</feature>
<dbReference type="Pfam" id="PF00474">
    <property type="entry name" value="SSF"/>
    <property type="match status" value="1"/>
</dbReference>
<organism evidence="8 9">
    <name type="scientific">Allorhodopirellula heiligendammensis</name>
    <dbReference type="NCBI Taxonomy" id="2714739"/>
    <lineage>
        <taxon>Bacteria</taxon>
        <taxon>Pseudomonadati</taxon>
        <taxon>Planctomycetota</taxon>
        <taxon>Planctomycetia</taxon>
        <taxon>Pirellulales</taxon>
        <taxon>Pirellulaceae</taxon>
        <taxon>Allorhodopirellula</taxon>
    </lineage>
</organism>
<feature type="transmembrane region" description="Helical" evidence="7">
    <location>
        <begin position="186"/>
        <end position="205"/>
    </location>
</feature>
<protein>
    <submittedName>
        <fullName evidence="8">Sodium/glucose cotransporter</fullName>
    </submittedName>
</protein>
<feature type="transmembrane region" description="Helical" evidence="7">
    <location>
        <begin position="265"/>
        <end position="285"/>
    </location>
</feature>
<dbReference type="InterPro" id="IPR038377">
    <property type="entry name" value="Na/Glc_symporter_sf"/>
</dbReference>
<comment type="subcellular location">
    <subcellularLocation>
        <location evidence="1">Membrane</location>
        <topology evidence="1">Multi-pass membrane protein</topology>
    </subcellularLocation>
</comment>
<dbReference type="InterPro" id="IPR001734">
    <property type="entry name" value="Na/solute_symporter"/>
</dbReference>
<evidence type="ECO:0000256" key="7">
    <source>
        <dbReference type="SAM" id="Phobius"/>
    </source>
</evidence>
<dbReference type="NCBIfam" id="TIGR00813">
    <property type="entry name" value="sss"/>
    <property type="match status" value="1"/>
</dbReference>
<dbReference type="AlphaFoldDB" id="A0A5C6BDF7"/>
<accession>A0A5C6BDF7</accession>